<organism evidence="1 2">
    <name type="scientific">Brassica campestris</name>
    <name type="common">Field mustard</name>
    <dbReference type="NCBI Taxonomy" id="3711"/>
    <lineage>
        <taxon>Eukaryota</taxon>
        <taxon>Viridiplantae</taxon>
        <taxon>Streptophyta</taxon>
        <taxon>Embryophyta</taxon>
        <taxon>Tracheophyta</taxon>
        <taxon>Spermatophyta</taxon>
        <taxon>Magnoliopsida</taxon>
        <taxon>eudicotyledons</taxon>
        <taxon>Gunneridae</taxon>
        <taxon>Pentapetalae</taxon>
        <taxon>rosids</taxon>
        <taxon>malvids</taxon>
        <taxon>Brassicales</taxon>
        <taxon>Brassicaceae</taxon>
        <taxon>Brassiceae</taxon>
        <taxon>Brassica</taxon>
    </lineage>
</organism>
<protein>
    <submittedName>
        <fullName evidence="1">Uncharacterized protein</fullName>
    </submittedName>
</protein>
<dbReference type="Proteomes" id="UP000011750">
    <property type="component" value="Unassembled WGS sequence"/>
</dbReference>
<reference evidence="1" key="3">
    <citation type="submission" date="2023-03" db="UniProtKB">
        <authorList>
            <consortium name="EnsemblPlants"/>
        </authorList>
    </citation>
    <scope>IDENTIFICATION</scope>
    <source>
        <strain evidence="1">cv. Chiifu-401-42</strain>
    </source>
</reference>
<dbReference type="Gramene" id="Bra041052.1">
    <property type="protein sequence ID" value="Bra041052.1-P"/>
    <property type="gene ID" value="Bra041052"/>
</dbReference>
<sequence length="117" mass="12976">MFAITVNLSLRSAMTRLAAVKSLRREESSYILAAFSALALGTSFTVPISTIPRPVHLLDLLRQQLSLDLLDPSHNIVSDPLCLRMRKVPSQRVKSVRKYEVLAGYHLHHGSTGPLSK</sequence>
<dbReference type="EnsemblPlants" id="Bra041052.1">
    <property type="protein sequence ID" value="Bra041052.1-P"/>
    <property type="gene ID" value="Bra041052"/>
</dbReference>
<evidence type="ECO:0000313" key="1">
    <source>
        <dbReference type="EnsemblPlants" id="Bra041052.1-P"/>
    </source>
</evidence>
<proteinExistence type="predicted"/>
<reference evidence="2" key="1">
    <citation type="journal article" date="2011" name="Nat. Genet.">
        <title>The genome of the mesopolyploid crop species Brassica rapa.</title>
        <authorList>
            <consortium name="Brassica rapa Genome Sequencing Project Consortium"/>
            <person name="Wang X."/>
            <person name="Wang H."/>
            <person name="Wang J."/>
            <person name="Sun R."/>
            <person name="Wu J."/>
            <person name="Liu S."/>
            <person name="Bai Y."/>
            <person name="Mun J.H."/>
            <person name="Bancroft I."/>
            <person name="Cheng F."/>
            <person name="Huang S."/>
            <person name="Li X."/>
            <person name="Hua W."/>
            <person name="Wang J."/>
            <person name="Wang X."/>
            <person name="Freeling M."/>
            <person name="Pires J.C."/>
            <person name="Paterson A.H."/>
            <person name="Chalhoub B."/>
            <person name="Wang B."/>
            <person name="Hayward A."/>
            <person name="Sharpe A.G."/>
            <person name="Park B.S."/>
            <person name="Weisshaar B."/>
            <person name="Liu B."/>
            <person name="Li B."/>
            <person name="Liu B."/>
            <person name="Tong C."/>
            <person name="Song C."/>
            <person name="Duran C."/>
            <person name="Peng C."/>
            <person name="Geng C."/>
            <person name="Koh C."/>
            <person name="Lin C."/>
            <person name="Edwards D."/>
            <person name="Mu D."/>
            <person name="Shen D."/>
            <person name="Soumpourou E."/>
            <person name="Li F."/>
            <person name="Fraser F."/>
            <person name="Conant G."/>
            <person name="Lassalle G."/>
            <person name="King G.J."/>
            <person name="Bonnema G."/>
            <person name="Tang H."/>
            <person name="Wang H."/>
            <person name="Belcram H."/>
            <person name="Zhou H."/>
            <person name="Hirakawa H."/>
            <person name="Abe H."/>
            <person name="Guo H."/>
            <person name="Wang H."/>
            <person name="Jin H."/>
            <person name="Parkin I.A."/>
            <person name="Batley J."/>
            <person name="Kim J.S."/>
            <person name="Just J."/>
            <person name="Li J."/>
            <person name="Xu J."/>
            <person name="Deng J."/>
            <person name="Kim J.A."/>
            <person name="Li J."/>
            <person name="Yu J."/>
            <person name="Meng J."/>
            <person name="Wang J."/>
            <person name="Min J."/>
            <person name="Poulain J."/>
            <person name="Wang J."/>
            <person name="Hatakeyama K."/>
            <person name="Wu K."/>
            <person name="Wang L."/>
            <person name="Fang L."/>
            <person name="Trick M."/>
            <person name="Links M.G."/>
            <person name="Zhao M."/>
            <person name="Jin M."/>
            <person name="Ramchiary N."/>
            <person name="Drou N."/>
            <person name="Berkman P.J."/>
            <person name="Cai Q."/>
            <person name="Huang Q."/>
            <person name="Li R."/>
            <person name="Tabata S."/>
            <person name="Cheng S."/>
            <person name="Zhang S."/>
            <person name="Zhang S."/>
            <person name="Huang S."/>
            <person name="Sato S."/>
            <person name="Sun S."/>
            <person name="Kwon S.J."/>
            <person name="Choi S.R."/>
            <person name="Lee T.H."/>
            <person name="Fan W."/>
            <person name="Zhao X."/>
            <person name="Tan X."/>
            <person name="Xu X."/>
            <person name="Wang Y."/>
            <person name="Qiu Y."/>
            <person name="Yin Y."/>
            <person name="Li Y."/>
            <person name="Du Y."/>
            <person name="Liao Y."/>
            <person name="Lim Y."/>
            <person name="Narusaka Y."/>
            <person name="Wang Y."/>
            <person name="Wang Z."/>
            <person name="Li Z."/>
            <person name="Wang Z."/>
            <person name="Xiong Z."/>
            <person name="Zhang Z."/>
        </authorList>
    </citation>
    <scope>NUCLEOTIDE SEQUENCE [LARGE SCALE GENOMIC DNA]</scope>
    <source>
        <strain evidence="2">cv. Chiifu-401-42</strain>
    </source>
</reference>
<accession>M4FIX3</accession>
<dbReference type="InParanoid" id="M4FIX3"/>
<dbReference type="HOGENOM" id="CLU_2088244_0_0_1"/>
<dbReference type="AlphaFoldDB" id="M4FIX3"/>
<name>M4FIX3_BRACM</name>
<evidence type="ECO:0000313" key="2">
    <source>
        <dbReference type="Proteomes" id="UP000011750"/>
    </source>
</evidence>
<reference evidence="2" key="2">
    <citation type="journal article" date="2018" name="Hortic Res">
        <title>Improved Brassica rapa reference genome by single-molecule sequencing and chromosome conformation capture technologies.</title>
        <authorList>
            <person name="Zhang L."/>
            <person name="Cai X."/>
            <person name="Wu J."/>
            <person name="Liu M."/>
            <person name="Grob S."/>
            <person name="Cheng F."/>
            <person name="Liang J."/>
            <person name="Cai C."/>
            <person name="Liu Z."/>
            <person name="Liu B."/>
            <person name="Wang F."/>
            <person name="Li S."/>
            <person name="Liu F."/>
            <person name="Li X."/>
            <person name="Cheng L."/>
            <person name="Yang W."/>
            <person name="Li M.H."/>
            <person name="Grossniklaus U."/>
            <person name="Zheng H."/>
            <person name="Wang X."/>
        </authorList>
    </citation>
    <scope>NUCLEOTIDE SEQUENCE [LARGE SCALE GENOMIC DNA]</scope>
    <source>
        <strain evidence="2">cv. Chiifu-401-42</strain>
    </source>
</reference>
<keyword evidence="2" id="KW-1185">Reference proteome</keyword>